<dbReference type="Pfam" id="PF00481">
    <property type="entry name" value="PP2C"/>
    <property type="match status" value="2"/>
</dbReference>
<reference evidence="8" key="2">
    <citation type="submission" date="2024-02" db="EMBL/GenBank/DDBJ databases">
        <title>Comparative genomics of Cryptococcus and Kwoniella reveals pathogenesis evolution and contrasting modes of karyotype evolution via chromosome fusion or intercentromeric recombination.</title>
        <authorList>
            <person name="Coelho M.A."/>
            <person name="David-Palma M."/>
            <person name="Shea T."/>
            <person name="Bowers K."/>
            <person name="McGinley-Smith S."/>
            <person name="Mohammad A.W."/>
            <person name="Gnirke A."/>
            <person name="Yurkov A.M."/>
            <person name="Nowrousian M."/>
            <person name="Sun S."/>
            <person name="Cuomo C.A."/>
            <person name="Heitman J."/>
        </authorList>
    </citation>
    <scope>NUCLEOTIDE SEQUENCE</scope>
    <source>
        <strain evidence="8">CBS 10118</strain>
    </source>
</reference>
<evidence type="ECO:0000256" key="4">
    <source>
        <dbReference type="ARBA" id="ARBA00022912"/>
    </source>
</evidence>
<feature type="compositionally biased region" description="Gly residues" evidence="6">
    <location>
        <begin position="282"/>
        <end position="294"/>
    </location>
</feature>
<sequence>MLSNNDNNSSQSSLSRAHPDHPKLADLVSSNTQSKNDSNSAAMGQGGIAVTSPQQTTTPTSISDYDSPATSPEMPKRPGGLSDGPNARSKTITVADSEDTFGVLNRHPAVTEKQSSPEKTNNQLPGKVTFRVGVSEDKNKRCRRTMEDAHSFVYDFAGVKGQGYFAVFDGHAGKHAAEWCGQNFHEYLLDAILTHPDQPIPDLMNKTFHVVDSRLSHLAQAGKTSSGCTAVTAFLRLERGDGSDKRGYINKGLQARGLMEGKGEDELEAQTAMQPGSRRSSMGGGTSGQMGGAGAPFARTSSSGSMARKMSSRRIKDFVKSLTGTGSSNNKDDDNALAEDDDDVIKADDGTKVEAIDPNDPTLKRVLYTANVGDARAVICRGGKAVRLTYDHKGSDAQEAKRITDAGGFVMNNRVNGVLAVTRSLGDSSMKEFVVGSPYTTETALDDQDEFLIVACDGLWDVCEDQEAVDLIRTITDPQDASKYLLDHAMSNYSTDNLSVMVIRFTHA</sequence>
<gene>
    <name evidence="8" type="ORF">I302_103275</name>
</gene>
<dbReference type="GeneID" id="30206373"/>
<dbReference type="KEGG" id="kbi:30206373"/>
<keyword evidence="3 5" id="KW-0378">Hydrolase</keyword>
<dbReference type="RefSeq" id="XP_019048209.2">
    <property type="nucleotide sequence ID" value="XM_019188647.2"/>
</dbReference>
<dbReference type="InterPro" id="IPR015655">
    <property type="entry name" value="PP2C"/>
</dbReference>
<reference evidence="8" key="1">
    <citation type="submission" date="2013-07" db="EMBL/GenBank/DDBJ databases">
        <authorList>
            <consortium name="The Broad Institute Genome Sequencing Platform"/>
            <person name="Cuomo C."/>
            <person name="Litvintseva A."/>
            <person name="Chen Y."/>
            <person name="Heitman J."/>
            <person name="Sun S."/>
            <person name="Springer D."/>
            <person name="Dromer F."/>
            <person name="Young S.K."/>
            <person name="Zeng Q."/>
            <person name="Gargeya S."/>
            <person name="Fitzgerald M."/>
            <person name="Abouelleil A."/>
            <person name="Alvarado L."/>
            <person name="Berlin A.M."/>
            <person name="Chapman S.B."/>
            <person name="Dewar J."/>
            <person name="Goldberg J."/>
            <person name="Griggs A."/>
            <person name="Gujja S."/>
            <person name="Hansen M."/>
            <person name="Howarth C."/>
            <person name="Imamovic A."/>
            <person name="Larimer J."/>
            <person name="McCowan C."/>
            <person name="Murphy C."/>
            <person name="Pearson M."/>
            <person name="Priest M."/>
            <person name="Roberts A."/>
            <person name="Saif S."/>
            <person name="Shea T."/>
            <person name="Sykes S."/>
            <person name="Wortman J."/>
            <person name="Nusbaum C."/>
            <person name="Birren B."/>
        </authorList>
    </citation>
    <scope>NUCLEOTIDE SEQUENCE</scope>
    <source>
        <strain evidence="8">CBS 10118</strain>
    </source>
</reference>
<dbReference type="GO" id="GO:0004722">
    <property type="term" value="F:protein serine/threonine phosphatase activity"/>
    <property type="evidence" value="ECO:0007669"/>
    <property type="project" value="InterPro"/>
</dbReference>
<evidence type="ECO:0000259" key="7">
    <source>
        <dbReference type="PROSITE" id="PS51746"/>
    </source>
</evidence>
<feature type="domain" description="PPM-type phosphatase" evidence="7">
    <location>
        <begin position="131"/>
        <end position="505"/>
    </location>
</feature>
<feature type="compositionally biased region" description="Low complexity" evidence="6">
    <location>
        <begin position="51"/>
        <end position="61"/>
    </location>
</feature>
<evidence type="ECO:0000256" key="5">
    <source>
        <dbReference type="RuleBase" id="RU003465"/>
    </source>
</evidence>
<keyword evidence="4 5" id="KW-0904">Protein phosphatase</keyword>
<dbReference type="PANTHER" id="PTHR13832">
    <property type="entry name" value="PROTEIN PHOSPHATASE 2C"/>
    <property type="match status" value="1"/>
</dbReference>
<dbReference type="InterPro" id="IPR000222">
    <property type="entry name" value="PP2C_BS"/>
</dbReference>
<keyword evidence="9" id="KW-1185">Reference proteome</keyword>
<dbReference type="InterPro" id="IPR036457">
    <property type="entry name" value="PPM-type-like_dom_sf"/>
</dbReference>
<evidence type="ECO:0000313" key="8">
    <source>
        <dbReference type="EMBL" id="WVW81284.1"/>
    </source>
</evidence>
<evidence type="ECO:0000313" key="9">
    <source>
        <dbReference type="Proteomes" id="UP000092730"/>
    </source>
</evidence>
<proteinExistence type="inferred from homology"/>
<dbReference type="SUPFAM" id="SSF81606">
    <property type="entry name" value="PP2C-like"/>
    <property type="match status" value="2"/>
</dbReference>
<feature type="region of interest" description="Disordered" evidence="6">
    <location>
        <begin position="1"/>
        <end position="89"/>
    </location>
</feature>
<evidence type="ECO:0000256" key="2">
    <source>
        <dbReference type="ARBA" id="ARBA00022723"/>
    </source>
</evidence>
<keyword evidence="2" id="KW-0479">Metal-binding</keyword>
<dbReference type="GO" id="GO:0046872">
    <property type="term" value="F:metal ion binding"/>
    <property type="evidence" value="ECO:0007669"/>
    <property type="project" value="UniProtKB-KW"/>
</dbReference>
<name>A0AAJ8M884_9TREE</name>
<evidence type="ECO:0000256" key="1">
    <source>
        <dbReference type="ARBA" id="ARBA00006702"/>
    </source>
</evidence>
<dbReference type="InterPro" id="IPR001932">
    <property type="entry name" value="PPM-type_phosphatase-like_dom"/>
</dbReference>
<evidence type="ECO:0000256" key="6">
    <source>
        <dbReference type="SAM" id="MobiDB-lite"/>
    </source>
</evidence>
<comment type="similarity">
    <text evidence="1 5">Belongs to the PP2C family.</text>
</comment>
<organism evidence="8 9">
    <name type="scientific">Kwoniella bestiolae CBS 10118</name>
    <dbReference type="NCBI Taxonomy" id="1296100"/>
    <lineage>
        <taxon>Eukaryota</taxon>
        <taxon>Fungi</taxon>
        <taxon>Dikarya</taxon>
        <taxon>Basidiomycota</taxon>
        <taxon>Agaricomycotina</taxon>
        <taxon>Tremellomycetes</taxon>
        <taxon>Tremellales</taxon>
        <taxon>Cryptococcaceae</taxon>
        <taxon>Kwoniella</taxon>
    </lineage>
</organism>
<dbReference type="EMBL" id="CP144542">
    <property type="protein sequence ID" value="WVW81284.1"/>
    <property type="molecule type" value="Genomic_DNA"/>
</dbReference>
<protein>
    <recommendedName>
        <fullName evidence="7">PPM-type phosphatase domain-containing protein</fullName>
    </recommendedName>
</protein>
<accession>A0AAJ8M884</accession>
<dbReference type="Proteomes" id="UP000092730">
    <property type="component" value="Chromosome 2"/>
</dbReference>
<dbReference type="PANTHER" id="PTHR13832:SF837">
    <property type="entry name" value="PROTEIN PHOSPHATASE 2C-LIKE DOMAIN-CONTAINING PROTEIN 1"/>
    <property type="match status" value="1"/>
</dbReference>
<dbReference type="CDD" id="cd00143">
    <property type="entry name" value="PP2Cc"/>
    <property type="match status" value="1"/>
</dbReference>
<feature type="compositionally biased region" description="Low complexity" evidence="6">
    <location>
        <begin position="1"/>
        <end position="15"/>
    </location>
</feature>
<dbReference type="SMART" id="SM00332">
    <property type="entry name" value="PP2Cc"/>
    <property type="match status" value="1"/>
</dbReference>
<dbReference type="PROSITE" id="PS01032">
    <property type="entry name" value="PPM_1"/>
    <property type="match status" value="1"/>
</dbReference>
<dbReference type="AlphaFoldDB" id="A0AAJ8M884"/>
<feature type="region of interest" description="Disordered" evidence="6">
    <location>
        <begin position="263"/>
        <end position="340"/>
    </location>
</feature>
<feature type="compositionally biased region" description="Polar residues" evidence="6">
    <location>
        <begin position="28"/>
        <end position="42"/>
    </location>
</feature>
<dbReference type="Gene3D" id="3.60.40.10">
    <property type="entry name" value="PPM-type phosphatase domain"/>
    <property type="match status" value="1"/>
</dbReference>
<dbReference type="PROSITE" id="PS51746">
    <property type="entry name" value="PPM_2"/>
    <property type="match status" value="1"/>
</dbReference>
<evidence type="ECO:0000256" key="3">
    <source>
        <dbReference type="ARBA" id="ARBA00022801"/>
    </source>
</evidence>